<gene>
    <name evidence="10" type="ORF">KSX_46810</name>
</gene>
<keyword evidence="4 7" id="KW-0547">Nucleotide-binding</keyword>
<dbReference type="InterPro" id="IPR015943">
    <property type="entry name" value="WD40/YVTN_repeat-like_dom_sf"/>
</dbReference>
<dbReference type="EC" id="2.7.11.1" evidence="2"/>
<accession>A0A8J3I5Z9</accession>
<evidence type="ECO:0000256" key="2">
    <source>
        <dbReference type="ARBA" id="ARBA00012513"/>
    </source>
</evidence>
<feature type="region of interest" description="Disordered" evidence="8">
    <location>
        <begin position="407"/>
        <end position="427"/>
    </location>
</feature>
<dbReference type="RefSeq" id="WP_220195891.1">
    <property type="nucleotide sequence ID" value="NZ_BNJF01000002.1"/>
</dbReference>
<evidence type="ECO:0000313" key="11">
    <source>
        <dbReference type="Proteomes" id="UP000612362"/>
    </source>
</evidence>
<dbReference type="Gene3D" id="3.30.200.20">
    <property type="entry name" value="Phosphorylase Kinase, domain 1"/>
    <property type="match status" value="1"/>
</dbReference>
<dbReference type="PANTHER" id="PTHR43671:SF13">
    <property type="entry name" value="SERINE_THREONINE-PROTEIN KINASE NEK2"/>
    <property type="match status" value="1"/>
</dbReference>
<evidence type="ECO:0000256" key="8">
    <source>
        <dbReference type="SAM" id="MobiDB-lite"/>
    </source>
</evidence>
<dbReference type="Pfam" id="PF00400">
    <property type="entry name" value="WD40"/>
    <property type="match status" value="1"/>
</dbReference>
<dbReference type="Proteomes" id="UP000612362">
    <property type="component" value="Unassembled WGS sequence"/>
</dbReference>
<dbReference type="PROSITE" id="PS50011">
    <property type="entry name" value="PROTEIN_KINASE_DOM"/>
    <property type="match status" value="1"/>
</dbReference>
<dbReference type="InterPro" id="IPR017441">
    <property type="entry name" value="Protein_kinase_ATP_BS"/>
</dbReference>
<evidence type="ECO:0000259" key="9">
    <source>
        <dbReference type="PROSITE" id="PS50011"/>
    </source>
</evidence>
<dbReference type="InterPro" id="IPR000719">
    <property type="entry name" value="Prot_kinase_dom"/>
</dbReference>
<dbReference type="SUPFAM" id="SSF56112">
    <property type="entry name" value="Protein kinase-like (PK-like)"/>
    <property type="match status" value="1"/>
</dbReference>
<keyword evidence="6 7" id="KW-0067">ATP-binding</keyword>
<reference evidence="10" key="1">
    <citation type="submission" date="2020-10" db="EMBL/GenBank/DDBJ databases">
        <title>Taxonomic study of unclassified bacteria belonging to the class Ktedonobacteria.</title>
        <authorList>
            <person name="Yabe S."/>
            <person name="Wang C.M."/>
            <person name="Zheng Y."/>
            <person name="Sakai Y."/>
            <person name="Cavaletti L."/>
            <person name="Monciardini P."/>
            <person name="Donadio S."/>
        </authorList>
    </citation>
    <scope>NUCLEOTIDE SEQUENCE</scope>
    <source>
        <strain evidence="10">SOSP1-1</strain>
    </source>
</reference>
<name>A0A8J3I5Z9_9CHLR</name>
<dbReference type="AlphaFoldDB" id="A0A8J3I5Z9"/>
<evidence type="ECO:0000256" key="5">
    <source>
        <dbReference type="ARBA" id="ARBA00022777"/>
    </source>
</evidence>
<feature type="domain" description="Protein kinase" evidence="9">
    <location>
        <begin position="69"/>
        <end position="326"/>
    </location>
</feature>
<dbReference type="CDD" id="cd14014">
    <property type="entry name" value="STKc_PknB_like"/>
    <property type="match status" value="1"/>
</dbReference>
<dbReference type="Gene3D" id="2.130.10.10">
    <property type="entry name" value="YVTN repeat-like/Quinoprotein amine dehydrogenase"/>
    <property type="match status" value="2"/>
</dbReference>
<dbReference type="Gene3D" id="1.10.510.10">
    <property type="entry name" value="Transferase(Phosphotransferase) domain 1"/>
    <property type="match status" value="1"/>
</dbReference>
<dbReference type="PANTHER" id="PTHR43671">
    <property type="entry name" value="SERINE/THREONINE-PROTEIN KINASE NEK"/>
    <property type="match status" value="1"/>
</dbReference>
<feature type="binding site" evidence="7">
    <location>
        <position position="99"/>
    </location>
    <ligand>
        <name>ATP</name>
        <dbReference type="ChEBI" id="CHEBI:30616"/>
    </ligand>
</feature>
<comment type="caution">
    <text evidence="10">The sequence shown here is derived from an EMBL/GenBank/DDBJ whole genome shotgun (WGS) entry which is preliminary data.</text>
</comment>
<dbReference type="PROSITE" id="PS00107">
    <property type="entry name" value="PROTEIN_KINASE_ATP"/>
    <property type="match status" value="1"/>
</dbReference>
<evidence type="ECO:0000313" key="10">
    <source>
        <dbReference type="EMBL" id="GHO46518.1"/>
    </source>
</evidence>
<dbReference type="InterPro" id="IPR001680">
    <property type="entry name" value="WD40_rpt"/>
</dbReference>
<dbReference type="GO" id="GO:0004674">
    <property type="term" value="F:protein serine/threonine kinase activity"/>
    <property type="evidence" value="ECO:0007669"/>
    <property type="project" value="UniProtKB-EC"/>
</dbReference>
<dbReference type="PROSITE" id="PS00108">
    <property type="entry name" value="PROTEIN_KINASE_ST"/>
    <property type="match status" value="1"/>
</dbReference>
<dbReference type="EMBL" id="BNJF01000002">
    <property type="protein sequence ID" value="GHO46518.1"/>
    <property type="molecule type" value="Genomic_DNA"/>
</dbReference>
<evidence type="ECO:0000256" key="4">
    <source>
        <dbReference type="ARBA" id="ARBA00022741"/>
    </source>
</evidence>
<dbReference type="Pfam" id="PF00069">
    <property type="entry name" value="Pkinase"/>
    <property type="match status" value="1"/>
</dbReference>
<evidence type="ECO:0000256" key="1">
    <source>
        <dbReference type="ARBA" id="ARBA00010886"/>
    </source>
</evidence>
<sequence>MLFCDHCGAENSNTASSCVYCHQSLPNKPIISTRQGQQQVQVARVHPPRQTVTSSPSLTYQSNLLQQRYRIVETIGEGGYASIYRAFDRQNKHRSVAIKAINLKGLSADEMIDATATFNSEIAIMSTLHHKAVPQLHDHFTDSEHWYIVMDFIEGQTLEQYFSTLTSSSFREVGTTRTFLHIALELCEVLAYMHNKSPRIIYRDLKPSNIILKKDNHIALVDFGTARYFKRGKAHDTLPLGSPGYAAPEQYGKAQTTPKSDIYSLGALLHQMLTGEDPSQSPFSFSPITRQTPGLSPKLVELIERMTSLDTKLRPATMREVKMYLLGALSTLDSSNPPAAPVPHSLTTRPAWSNMRAPIIPMKPVASSPQQQPAKINRRRVLILGGGAITLAAFFGAQYLGNSHASAPPAITSTQNTDSKIIDDDKPDDTIPMTSNFTRIEKLATWTLPATATAFADAEDSAFSIVACTDNTIYVFYSHHSITYTGHESGPIKYISHSHHDTYIASCAEGDATIHVWDATTGELYRKVRAPASVTALSLYGDVLAIACNDTVYTYNLSKIDNSNNATASPKRIYHEAGNHITALRLQVPSDNNQLYLCYGCENGSVSVWQDDKITTQYKHTGQINAIACWDSFMASASSDYTVQVYNLTNTDGPVTIYHGHAPQRRAVQKVTWLTYDMLASTDRSGSVHIWSLRSPITNPNDPVKEPLVITRADPRFDINAYIVNCDYFLTCITSPQEYSIYRIF</sequence>
<organism evidence="10 11">
    <name type="scientific">Ktedonospora formicarum</name>
    <dbReference type="NCBI Taxonomy" id="2778364"/>
    <lineage>
        <taxon>Bacteria</taxon>
        <taxon>Bacillati</taxon>
        <taxon>Chloroflexota</taxon>
        <taxon>Ktedonobacteria</taxon>
        <taxon>Ktedonobacterales</taxon>
        <taxon>Ktedonobacteraceae</taxon>
        <taxon>Ktedonospora</taxon>
    </lineage>
</organism>
<protein>
    <recommendedName>
        <fullName evidence="2">non-specific serine/threonine protein kinase</fullName>
        <ecNumber evidence="2">2.7.11.1</ecNumber>
    </recommendedName>
</protein>
<dbReference type="SUPFAM" id="SSF50978">
    <property type="entry name" value="WD40 repeat-like"/>
    <property type="match status" value="1"/>
</dbReference>
<keyword evidence="3" id="KW-0808">Transferase</keyword>
<comment type="similarity">
    <text evidence="1">Belongs to the protein kinase superfamily. NEK Ser/Thr protein kinase family. NIMA subfamily.</text>
</comment>
<proteinExistence type="inferred from homology"/>
<evidence type="ECO:0000256" key="7">
    <source>
        <dbReference type="PROSITE-ProRule" id="PRU10141"/>
    </source>
</evidence>
<feature type="compositionally biased region" description="Polar residues" evidence="8">
    <location>
        <begin position="407"/>
        <end position="416"/>
    </location>
</feature>
<dbReference type="GO" id="GO:0005524">
    <property type="term" value="F:ATP binding"/>
    <property type="evidence" value="ECO:0007669"/>
    <property type="project" value="UniProtKB-UniRule"/>
</dbReference>
<dbReference type="InterPro" id="IPR011009">
    <property type="entry name" value="Kinase-like_dom_sf"/>
</dbReference>
<evidence type="ECO:0000256" key="3">
    <source>
        <dbReference type="ARBA" id="ARBA00022679"/>
    </source>
</evidence>
<keyword evidence="11" id="KW-1185">Reference proteome</keyword>
<dbReference type="SMART" id="SM00220">
    <property type="entry name" value="S_TKc"/>
    <property type="match status" value="1"/>
</dbReference>
<keyword evidence="5" id="KW-0418">Kinase</keyword>
<dbReference type="InterPro" id="IPR008271">
    <property type="entry name" value="Ser/Thr_kinase_AS"/>
</dbReference>
<dbReference type="SMART" id="SM00320">
    <property type="entry name" value="WD40"/>
    <property type="match status" value="4"/>
</dbReference>
<evidence type="ECO:0000256" key="6">
    <source>
        <dbReference type="ARBA" id="ARBA00022840"/>
    </source>
</evidence>
<dbReference type="InterPro" id="IPR036322">
    <property type="entry name" value="WD40_repeat_dom_sf"/>
</dbReference>
<dbReference type="InterPro" id="IPR050660">
    <property type="entry name" value="NEK_Ser/Thr_kinase"/>
</dbReference>